<feature type="site" description="Important for serine binding" evidence="10">
    <location>
        <position position="400"/>
    </location>
</feature>
<dbReference type="Gene3D" id="3.30.930.10">
    <property type="entry name" value="Bira Bifunctional Protein, Domain 2"/>
    <property type="match status" value="1"/>
</dbReference>
<dbReference type="InterPro" id="IPR042103">
    <property type="entry name" value="SerRS_1_N_sf"/>
</dbReference>
<feature type="binding site" evidence="11">
    <location>
        <begin position="275"/>
        <end position="277"/>
    </location>
    <ligand>
        <name>ATP</name>
        <dbReference type="ChEBI" id="CHEBI:30616"/>
    </ligand>
</feature>
<dbReference type="InterPro" id="IPR045864">
    <property type="entry name" value="aa-tRNA-synth_II/BPL/LPL"/>
</dbReference>
<proteinExistence type="inferred from homology"/>
<evidence type="ECO:0000256" key="7">
    <source>
        <dbReference type="ARBA" id="ARBA00023146"/>
    </source>
</evidence>
<dbReference type="PROSITE" id="PS50862">
    <property type="entry name" value="AA_TRNA_LIGASE_II"/>
    <property type="match status" value="1"/>
</dbReference>
<dbReference type="FunFam" id="3.30.930.10:FF:000026">
    <property type="entry name" value="Seryl-tRNA synthetase, cytoplasmic"/>
    <property type="match status" value="1"/>
</dbReference>
<feature type="binding site" evidence="10">
    <location>
        <position position="275"/>
    </location>
    <ligand>
        <name>L-serine</name>
        <dbReference type="ChEBI" id="CHEBI:33384"/>
    </ligand>
</feature>
<feature type="binding site" evidence="10">
    <location>
        <position position="242"/>
    </location>
    <ligand>
        <name>L-serine</name>
        <dbReference type="ChEBI" id="CHEBI:33384"/>
    </ligand>
</feature>
<feature type="coiled-coil region" evidence="12">
    <location>
        <begin position="50"/>
        <end position="108"/>
    </location>
</feature>
<evidence type="ECO:0000256" key="5">
    <source>
        <dbReference type="ARBA" id="ARBA00022840"/>
    </source>
</evidence>
<sequence>MTLDVLHFIDNKGGNAEEIRESQRKRGLSVELVDEVIQMYADWVKMDFDANNLSKQVNAIQKEIAAKKKAKENADDLVAQKKELDAQVAAKRAEAKEFEQEMRKKASAVGNIVGKDVPVSLTEDDNVTLRTWHPQGPNATVEKRTDIMPHHEVLLRLDAMDLERGAKVAGHRGYFLTNDGVDLNQALISYGLDFLRKRQYKKIQPPFMMNKDFMAKTAQLDQFDEELYKVIAADDEKYLIATSEQPISTYHSDEWFESPETQLPLRYAGYSTCFRKEAGSAGRDMWGIFRVHQFEKVEQFCITDPKKSWEMLDAMVANSEEFYQSLGIPYRVVAIVSGALNLAAAQKYDLEAWFPFQGAYKELVSCSNCTDYQSRRLEVRCGLKTKDQARKVYVHMLNGTLCATERALCCIVENYQTPDGLVIPEVLRPYMQGRTFLPWTKELPKSLQKKLA</sequence>
<dbReference type="Pfam" id="PF00587">
    <property type="entry name" value="tRNA-synt_2b"/>
    <property type="match status" value="1"/>
</dbReference>
<dbReference type="PANTHER" id="PTHR11778">
    <property type="entry name" value="SERYL-TRNA SYNTHETASE"/>
    <property type="match status" value="1"/>
</dbReference>
<evidence type="ECO:0000256" key="2">
    <source>
        <dbReference type="ARBA" id="ARBA00012840"/>
    </source>
</evidence>
<dbReference type="InterPro" id="IPR002314">
    <property type="entry name" value="aa-tRNA-synt_IIb"/>
</dbReference>
<dbReference type="Pfam" id="PF02403">
    <property type="entry name" value="Seryl_tRNA_N"/>
    <property type="match status" value="1"/>
</dbReference>
<keyword evidence="7" id="KW-0030">Aminoacyl-tRNA synthetase</keyword>
<dbReference type="EC" id="6.1.1.11" evidence="2"/>
<feature type="binding site" evidence="11">
    <location>
        <begin position="362"/>
        <end position="365"/>
    </location>
    <ligand>
        <name>ATP</name>
        <dbReference type="ChEBI" id="CHEBI:30616"/>
    </ligand>
</feature>
<evidence type="ECO:0000256" key="1">
    <source>
        <dbReference type="ARBA" id="ARBA00010728"/>
    </source>
</evidence>
<accession>A0A8E2DRV8</accession>
<feature type="binding site" evidence="10">
    <location>
        <position position="298"/>
    </location>
    <ligand>
        <name>L-serine</name>
        <dbReference type="ChEBI" id="CHEBI:33384"/>
    </ligand>
</feature>
<dbReference type="NCBIfam" id="TIGR00414">
    <property type="entry name" value="serS"/>
    <property type="match status" value="1"/>
</dbReference>
<keyword evidence="5 11" id="KW-0067">ATP-binding</keyword>
<dbReference type="InterPro" id="IPR033729">
    <property type="entry name" value="SerRS_core"/>
</dbReference>
<comment type="similarity">
    <text evidence="1">Belongs to the class-II aminoacyl-tRNA synthetase family. Type-1 seryl-tRNA synthetase subfamily.</text>
</comment>
<evidence type="ECO:0000313" key="15">
    <source>
        <dbReference type="Proteomes" id="UP000250043"/>
    </source>
</evidence>
<dbReference type="EMBL" id="KV722342">
    <property type="protein sequence ID" value="OCH94593.1"/>
    <property type="molecule type" value="Genomic_DNA"/>
</dbReference>
<feature type="domain" description="Aminoacyl-transfer RNA synthetases class-II family profile" evidence="13">
    <location>
        <begin position="146"/>
        <end position="438"/>
    </location>
</feature>
<dbReference type="AlphaFoldDB" id="A0A8E2DRV8"/>
<organism evidence="14 15">
    <name type="scientific">Obba rivulosa</name>
    <dbReference type="NCBI Taxonomy" id="1052685"/>
    <lineage>
        <taxon>Eukaryota</taxon>
        <taxon>Fungi</taxon>
        <taxon>Dikarya</taxon>
        <taxon>Basidiomycota</taxon>
        <taxon>Agaricomycotina</taxon>
        <taxon>Agaricomycetes</taxon>
        <taxon>Polyporales</taxon>
        <taxon>Gelatoporiaceae</taxon>
        <taxon>Obba</taxon>
    </lineage>
</organism>
<evidence type="ECO:0000256" key="8">
    <source>
        <dbReference type="ARBA" id="ARBA00031113"/>
    </source>
</evidence>
<dbReference type="PRINTS" id="PR00981">
    <property type="entry name" value="TRNASYNTHSER"/>
</dbReference>
<dbReference type="InterPro" id="IPR006195">
    <property type="entry name" value="aa-tRNA-synth_II"/>
</dbReference>
<evidence type="ECO:0000256" key="12">
    <source>
        <dbReference type="SAM" id="Coils"/>
    </source>
</evidence>
<dbReference type="GO" id="GO:0004828">
    <property type="term" value="F:serine-tRNA ligase activity"/>
    <property type="evidence" value="ECO:0007669"/>
    <property type="project" value="UniProtKB-EC"/>
</dbReference>
<dbReference type="Gene3D" id="1.10.287.40">
    <property type="entry name" value="Serine-tRNA synthetase, tRNA binding domain"/>
    <property type="match status" value="1"/>
</dbReference>
<dbReference type="InterPro" id="IPR002317">
    <property type="entry name" value="Ser-tRNA-ligase_type_1"/>
</dbReference>
<evidence type="ECO:0000256" key="3">
    <source>
        <dbReference type="ARBA" id="ARBA00022598"/>
    </source>
</evidence>
<dbReference type="CDD" id="cd00770">
    <property type="entry name" value="SerRS_core"/>
    <property type="match status" value="1"/>
</dbReference>
<keyword evidence="6" id="KW-0648">Protein biosynthesis</keyword>
<protein>
    <recommendedName>
        <fullName evidence="2">serine--tRNA ligase</fullName>
        <ecNumber evidence="2">6.1.1.11</ecNumber>
    </recommendedName>
    <alternativeName>
        <fullName evidence="8">Seryl-tRNA synthetase</fullName>
    </alternativeName>
    <alternativeName>
        <fullName evidence="9">Seryl-tRNA(Ser) synthetase</fullName>
    </alternativeName>
</protein>
<evidence type="ECO:0000256" key="11">
    <source>
        <dbReference type="PIRSR" id="PIRSR001529-2"/>
    </source>
</evidence>
<name>A0A8E2DRV8_9APHY</name>
<dbReference type="GO" id="GO:0006434">
    <property type="term" value="P:seryl-tRNA aminoacylation"/>
    <property type="evidence" value="ECO:0007669"/>
    <property type="project" value="InterPro"/>
</dbReference>
<dbReference type="GO" id="GO:0005524">
    <property type="term" value="F:ATP binding"/>
    <property type="evidence" value="ECO:0007669"/>
    <property type="project" value="UniProtKB-KW"/>
</dbReference>
<evidence type="ECO:0000259" key="13">
    <source>
        <dbReference type="PROSITE" id="PS50862"/>
    </source>
</evidence>
<dbReference type="Proteomes" id="UP000250043">
    <property type="component" value="Unassembled WGS sequence"/>
</dbReference>
<keyword evidence="4" id="KW-0547">Nucleotide-binding</keyword>
<reference evidence="14 15" key="1">
    <citation type="submission" date="2016-07" db="EMBL/GenBank/DDBJ databases">
        <title>Draft genome of the white-rot fungus Obba rivulosa 3A-2.</title>
        <authorList>
            <consortium name="DOE Joint Genome Institute"/>
            <person name="Miettinen O."/>
            <person name="Riley R."/>
            <person name="Acob R."/>
            <person name="Barry K."/>
            <person name="Cullen D."/>
            <person name="De Vries R."/>
            <person name="Hainaut M."/>
            <person name="Hatakka A."/>
            <person name="Henrissat B."/>
            <person name="Hilden K."/>
            <person name="Kuo R."/>
            <person name="Labutti K."/>
            <person name="Lipzen A."/>
            <person name="Makela M.R."/>
            <person name="Sandor L."/>
            <person name="Spatafora J.W."/>
            <person name="Grigoriev I.V."/>
            <person name="Hibbett D.S."/>
        </authorList>
    </citation>
    <scope>NUCLEOTIDE SEQUENCE [LARGE SCALE GENOMIC DNA]</scope>
    <source>
        <strain evidence="14 15">3A-2</strain>
    </source>
</reference>
<dbReference type="InterPro" id="IPR010978">
    <property type="entry name" value="tRNA-bd_arm"/>
</dbReference>
<dbReference type="InterPro" id="IPR015866">
    <property type="entry name" value="Ser-tRNA-synth_1_N"/>
</dbReference>
<evidence type="ECO:0000256" key="9">
    <source>
        <dbReference type="ARBA" id="ARBA00034892"/>
    </source>
</evidence>
<keyword evidence="12" id="KW-0175">Coiled coil</keyword>
<dbReference type="SUPFAM" id="SSF46589">
    <property type="entry name" value="tRNA-binding arm"/>
    <property type="match status" value="1"/>
</dbReference>
<evidence type="ECO:0000313" key="14">
    <source>
        <dbReference type="EMBL" id="OCH94593.1"/>
    </source>
</evidence>
<keyword evidence="15" id="KW-1185">Reference proteome</keyword>
<feature type="binding site" evidence="10">
    <location>
        <position position="398"/>
    </location>
    <ligand>
        <name>L-serine</name>
        <dbReference type="ChEBI" id="CHEBI:33384"/>
    </ligand>
</feature>
<dbReference type="PIRSF" id="PIRSF001529">
    <property type="entry name" value="Ser-tRNA-synth_IIa"/>
    <property type="match status" value="1"/>
</dbReference>
<gene>
    <name evidence="14" type="ORF">OBBRIDRAFT_789071</name>
</gene>
<keyword evidence="3 14" id="KW-0436">Ligase</keyword>
<dbReference type="UniPathway" id="UPA00906">
    <property type="reaction ID" value="UER00895"/>
</dbReference>
<evidence type="ECO:0000256" key="10">
    <source>
        <dbReference type="PIRSR" id="PIRSR001529-1"/>
    </source>
</evidence>
<evidence type="ECO:0000256" key="6">
    <source>
        <dbReference type="ARBA" id="ARBA00022917"/>
    </source>
</evidence>
<feature type="binding site" evidence="11">
    <location>
        <begin position="291"/>
        <end position="294"/>
    </location>
    <ligand>
        <name>ATP</name>
        <dbReference type="ChEBI" id="CHEBI:30616"/>
    </ligand>
</feature>
<dbReference type="OrthoDB" id="10264585at2759"/>
<evidence type="ECO:0000256" key="4">
    <source>
        <dbReference type="ARBA" id="ARBA00022741"/>
    </source>
</evidence>
<dbReference type="SUPFAM" id="SSF55681">
    <property type="entry name" value="Class II aaRS and biotin synthetases"/>
    <property type="match status" value="1"/>
</dbReference>